<feature type="chain" id="PRO_5047239989" evidence="11">
    <location>
        <begin position="36"/>
        <end position="625"/>
    </location>
</feature>
<feature type="region of interest" description="Disordered" evidence="9">
    <location>
        <begin position="490"/>
        <end position="524"/>
    </location>
</feature>
<feature type="compositionally biased region" description="Low complexity" evidence="9">
    <location>
        <begin position="500"/>
        <end position="515"/>
    </location>
</feature>
<evidence type="ECO:0000313" key="15">
    <source>
        <dbReference type="Proteomes" id="UP001499895"/>
    </source>
</evidence>
<keyword evidence="6 10" id="KW-1133">Transmembrane helix</keyword>
<evidence type="ECO:0000256" key="2">
    <source>
        <dbReference type="ARBA" id="ARBA00022475"/>
    </source>
</evidence>
<evidence type="ECO:0000256" key="8">
    <source>
        <dbReference type="ARBA" id="ARBA00023136"/>
    </source>
</evidence>
<feature type="transmembrane region" description="Helical" evidence="10">
    <location>
        <begin position="313"/>
        <end position="332"/>
    </location>
</feature>
<keyword evidence="7" id="KW-0186">Copper</keyword>
<keyword evidence="2" id="KW-1003">Cell membrane</keyword>
<protein>
    <submittedName>
        <fullName evidence="14">Copper resistance protein CopC</fullName>
    </submittedName>
</protein>
<feature type="signal peptide" evidence="11">
    <location>
        <begin position="1"/>
        <end position="35"/>
    </location>
</feature>
<evidence type="ECO:0000256" key="3">
    <source>
        <dbReference type="ARBA" id="ARBA00022692"/>
    </source>
</evidence>
<feature type="transmembrane region" description="Helical" evidence="10">
    <location>
        <begin position="158"/>
        <end position="176"/>
    </location>
</feature>
<evidence type="ECO:0000256" key="6">
    <source>
        <dbReference type="ARBA" id="ARBA00022989"/>
    </source>
</evidence>
<evidence type="ECO:0000256" key="1">
    <source>
        <dbReference type="ARBA" id="ARBA00004651"/>
    </source>
</evidence>
<feature type="domain" description="Copper resistance protein D" evidence="13">
    <location>
        <begin position="339"/>
        <end position="424"/>
    </location>
</feature>
<feature type="domain" description="CopC" evidence="12">
    <location>
        <begin position="34"/>
        <end position="130"/>
    </location>
</feature>
<dbReference type="InterPro" id="IPR014756">
    <property type="entry name" value="Ig_E-set"/>
</dbReference>
<evidence type="ECO:0000256" key="9">
    <source>
        <dbReference type="SAM" id="MobiDB-lite"/>
    </source>
</evidence>
<evidence type="ECO:0000256" key="4">
    <source>
        <dbReference type="ARBA" id="ARBA00022723"/>
    </source>
</evidence>
<evidence type="ECO:0000256" key="7">
    <source>
        <dbReference type="ARBA" id="ARBA00023008"/>
    </source>
</evidence>
<evidence type="ECO:0000256" key="11">
    <source>
        <dbReference type="SAM" id="SignalP"/>
    </source>
</evidence>
<keyword evidence="8 10" id="KW-0472">Membrane</keyword>
<keyword evidence="15" id="KW-1185">Reference proteome</keyword>
<dbReference type="InterPro" id="IPR014755">
    <property type="entry name" value="Cu-Rt/internalin_Ig-like"/>
</dbReference>
<feature type="transmembrane region" description="Helical" evidence="10">
    <location>
        <begin position="344"/>
        <end position="361"/>
    </location>
</feature>
<keyword evidence="5 11" id="KW-0732">Signal</keyword>
<evidence type="ECO:0000259" key="13">
    <source>
        <dbReference type="Pfam" id="PF05425"/>
    </source>
</evidence>
<dbReference type="EMBL" id="BAAAHB010000003">
    <property type="protein sequence ID" value="GAA0445574.1"/>
    <property type="molecule type" value="Genomic_DNA"/>
</dbReference>
<dbReference type="Gene3D" id="2.60.40.1220">
    <property type="match status" value="1"/>
</dbReference>
<feature type="region of interest" description="Disordered" evidence="9">
    <location>
        <begin position="409"/>
        <end position="433"/>
    </location>
</feature>
<dbReference type="InterPro" id="IPR008457">
    <property type="entry name" value="Cu-R_CopD_dom"/>
</dbReference>
<dbReference type="RefSeq" id="WP_344084796.1">
    <property type="nucleotide sequence ID" value="NZ_BAAAHB010000003.1"/>
</dbReference>
<dbReference type="Pfam" id="PF04234">
    <property type="entry name" value="CopC"/>
    <property type="match status" value="1"/>
</dbReference>
<reference evidence="14 15" key="1">
    <citation type="journal article" date="2019" name="Int. J. Syst. Evol. Microbiol.">
        <title>The Global Catalogue of Microorganisms (GCM) 10K type strain sequencing project: providing services to taxonomists for standard genome sequencing and annotation.</title>
        <authorList>
            <consortium name="The Broad Institute Genomics Platform"/>
            <consortium name="The Broad Institute Genome Sequencing Center for Infectious Disease"/>
            <person name="Wu L."/>
            <person name="Ma J."/>
        </authorList>
    </citation>
    <scope>NUCLEOTIDE SEQUENCE [LARGE SCALE GENOMIC DNA]</scope>
    <source>
        <strain evidence="14 15">JCM 10649</strain>
    </source>
</reference>
<keyword evidence="3 10" id="KW-0812">Transmembrane</keyword>
<evidence type="ECO:0000259" key="12">
    <source>
        <dbReference type="Pfam" id="PF04234"/>
    </source>
</evidence>
<evidence type="ECO:0000256" key="10">
    <source>
        <dbReference type="SAM" id="Phobius"/>
    </source>
</evidence>
<evidence type="ECO:0000256" key="5">
    <source>
        <dbReference type="ARBA" id="ARBA00022729"/>
    </source>
</evidence>
<organism evidence="14 15">
    <name type="scientific">Streptomyces stramineus</name>
    <dbReference type="NCBI Taxonomy" id="173861"/>
    <lineage>
        <taxon>Bacteria</taxon>
        <taxon>Bacillati</taxon>
        <taxon>Actinomycetota</taxon>
        <taxon>Actinomycetes</taxon>
        <taxon>Kitasatosporales</taxon>
        <taxon>Streptomycetaceae</taxon>
        <taxon>Streptomyces</taxon>
    </lineage>
</organism>
<dbReference type="InterPro" id="IPR032694">
    <property type="entry name" value="CopC/D"/>
</dbReference>
<dbReference type="Pfam" id="PF05425">
    <property type="entry name" value="CopD"/>
    <property type="match status" value="1"/>
</dbReference>
<comment type="subcellular location">
    <subcellularLocation>
        <location evidence="1">Cell membrane</location>
        <topology evidence="1">Multi-pass membrane protein</topology>
    </subcellularLocation>
</comment>
<dbReference type="Proteomes" id="UP001499895">
    <property type="component" value="Unassembled WGS sequence"/>
</dbReference>
<feature type="transmembrane region" description="Helical" evidence="10">
    <location>
        <begin position="239"/>
        <end position="259"/>
    </location>
</feature>
<sequence>MKTLTAGRLLPLLGTLLAALLCAIGPGAGTASAHAALTSTDPADGSVVPAAPQRVVLTFSEGVLLTADSLRVLDPRGERVDEGKPAHVDGKSGTAAVGLRSGIADGTYTVAWQAVSEDSHPVAGAFTFSIGAPSKTTAKVTTAKIDPTVDALYGTGRYAAYTGFVLLVGGCVFAGVCRSSRPVQRVAVGGWLTLFGSTVALLLLRGAYTSGRGPSAVFDLAVLGDVLATKPGAALLSRLLLLSAAAVFLAVLFGSYAREDDGRTRHERRDVAYGLGAGGAVVATGLAATWAMAEHASAGLQPWLAMPVDVLHLLGVAVWLGGLAALLATLWTGEPIRRAAVQRFSRLAFASVCVLVATGLYQSWRQVGSWGALTGTEYGRLLLIKAGLVVVLVGLAYFSRRWTGRLADRTEPRKAKAPAVKAARSGKSDGVTAERAAQLARQQAALTKAAGKRKRDGDENRSGLRRSVLAETAVAVVVLAVTTLLTGTQPGRAETEQKQAAGAAGATAPAATGPAELTIDYDTGGTNGRGTAAVRIDPARSGDNTLGVSLTDPAGKPVDVPELEVSFTETRKKIGPLRASLKRLDTGRWEARGFQLPMGGEWQLTLTVRTSDIDQVTEIENVKIN</sequence>
<dbReference type="SUPFAM" id="SSF81296">
    <property type="entry name" value="E set domains"/>
    <property type="match status" value="1"/>
</dbReference>
<comment type="caution">
    <text evidence="14">The sequence shown here is derived from an EMBL/GenBank/DDBJ whole genome shotgun (WGS) entry which is preliminary data.</text>
</comment>
<dbReference type="InterPro" id="IPR007348">
    <property type="entry name" value="CopC_dom"/>
</dbReference>
<name>A0ABN0ZF89_9ACTN</name>
<feature type="transmembrane region" description="Helical" evidence="10">
    <location>
        <begin position="271"/>
        <end position="293"/>
    </location>
</feature>
<keyword evidence="4" id="KW-0479">Metal-binding</keyword>
<feature type="transmembrane region" description="Helical" evidence="10">
    <location>
        <begin position="188"/>
        <end position="208"/>
    </location>
</feature>
<dbReference type="PANTHER" id="PTHR34820:SF4">
    <property type="entry name" value="INNER MEMBRANE PROTEIN YEBZ"/>
    <property type="match status" value="1"/>
</dbReference>
<gene>
    <name evidence="14" type="ORF">GCM10009544_05400</name>
</gene>
<evidence type="ECO:0000313" key="14">
    <source>
        <dbReference type="EMBL" id="GAA0445574.1"/>
    </source>
</evidence>
<feature type="transmembrane region" description="Helical" evidence="10">
    <location>
        <begin position="381"/>
        <end position="399"/>
    </location>
</feature>
<proteinExistence type="predicted"/>
<accession>A0ABN0ZF89</accession>
<dbReference type="PANTHER" id="PTHR34820">
    <property type="entry name" value="INNER MEMBRANE PROTEIN YEBZ"/>
    <property type="match status" value="1"/>
</dbReference>